<keyword evidence="2" id="KW-0805">Transcription regulation</keyword>
<evidence type="ECO:0000256" key="6">
    <source>
        <dbReference type="SAM" id="MobiDB-lite"/>
    </source>
</evidence>
<evidence type="ECO:0000259" key="7">
    <source>
        <dbReference type="PROSITE" id="PS51369"/>
    </source>
</evidence>
<evidence type="ECO:0000256" key="1">
    <source>
        <dbReference type="ARBA" id="ARBA00004123"/>
    </source>
</evidence>
<accession>A0A3S3LVE0</accession>
<dbReference type="EMBL" id="QPKB01000001">
    <property type="protein sequence ID" value="RWR72305.1"/>
    <property type="molecule type" value="Genomic_DNA"/>
</dbReference>
<dbReference type="GO" id="GO:0005634">
    <property type="term" value="C:nucleus"/>
    <property type="evidence" value="ECO:0007669"/>
    <property type="project" value="UniProtKB-SubCell"/>
</dbReference>
<keyword evidence="9" id="KW-1185">Reference proteome</keyword>
<dbReference type="GO" id="GO:0043565">
    <property type="term" value="F:sequence-specific DNA binding"/>
    <property type="evidence" value="ECO:0007669"/>
    <property type="project" value="TreeGrafter"/>
</dbReference>
<sequence length="437" mass="45709">MEHADHGRGAISSNNHSNNNNHNNNNNNNEDSSSSSQEQQQLVPFEGRAPYMGSIQTAPPQQQAGVDASLAISTKHDPTASKQLAVSAKRSSKDRHTKVDGRGRRIRMPAACAARVFQLTRELGNKSDGETIEWLLQQAEPAIIAATGTGTIPANFSTLNLSVRSSGSSLAAPLSKSSPHTFHGALALASPDGGISHLGFHHQQQPHYQQHQLQHLLVSGEGGGGGGETPDSYMRKRLREDLFKEDQAQAAAAASASEAAAAASSPSTPRGTAPSSLLRPSNVVPGTMWAVAPAPPSGGAFWMLPVTAGATAPAVATARPSEQPIWTFPAAGQYGSSIQAPGGNTLQAPLQFMQRINIAGGSPVPLTSMLLQQPTMATSQHLGLGLSETTNLGMLAALNAYNRGGSSLSTEQNQQLDHTQVHHQGADSGEDHQTSSK</sequence>
<dbReference type="PANTHER" id="PTHR31072">
    <property type="entry name" value="TRANSCRIPTION FACTOR TCP4-RELATED"/>
    <property type="match status" value="1"/>
</dbReference>
<comment type="caution">
    <text evidence="8">The sequence shown here is derived from an EMBL/GenBank/DDBJ whole genome shotgun (WGS) entry which is preliminary data.</text>
</comment>
<dbReference type="AlphaFoldDB" id="A0A3S3LVE0"/>
<feature type="domain" description="TCP" evidence="7">
    <location>
        <begin position="92"/>
        <end position="146"/>
    </location>
</feature>
<dbReference type="Pfam" id="PF03634">
    <property type="entry name" value="TCP"/>
    <property type="match status" value="1"/>
</dbReference>
<keyword evidence="4" id="KW-0804">Transcription</keyword>
<reference evidence="8 9" key="1">
    <citation type="journal article" date="2019" name="Nat. Plants">
        <title>Stout camphor tree genome fills gaps in understanding of flowering plant genome evolution.</title>
        <authorList>
            <person name="Chaw S.M."/>
            <person name="Liu Y.C."/>
            <person name="Wu Y.W."/>
            <person name="Wang H.Y."/>
            <person name="Lin C.I."/>
            <person name="Wu C.S."/>
            <person name="Ke H.M."/>
            <person name="Chang L.Y."/>
            <person name="Hsu C.Y."/>
            <person name="Yang H.T."/>
            <person name="Sudianto E."/>
            <person name="Hsu M.H."/>
            <person name="Wu K.P."/>
            <person name="Wang L.N."/>
            <person name="Leebens-Mack J.H."/>
            <person name="Tsai I.J."/>
        </authorList>
    </citation>
    <scope>NUCLEOTIDE SEQUENCE [LARGE SCALE GENOMIC DNA]</scope>
    <source>
        <strain evidence="9">cv. Chaw 1501</strain>
        <tissue evidence="8">Young leaves</tissue>
    </source>
</reference>
<dbReference type="GO" id="GO:0003700">
    <property type="term" value="F:DNA-binding transcription factor activity"/>
    <property type="evidence" value="ECO:0007669"/>
    <property type="project" value="InterPro"/>
</dbReference>
<organism evidence="8 9">
    <name type="scientific">Cinnamomum micranthum f. kanehirae</name>
    <dbReference type="NCBI Taxonomy" id="337451"/>
    <lineage>
        <taxon>Eukaryota</taxon>
        <taxon>Viridiplantae</taxon>
        <taxon>Streptophyta</taxon>
        <taxon>Embryophyta</taxon>
        <taxon>Tracheophyta</taxon>
        <taxon>Spermatophyta</taxon>
        <taxon>Magnoliopsida</taxon>
        <taxon>Magnoliidae</taxon>
        <taxon>Laurales</taxon>
        <taxon>Lauraceae</taxon>
        <taxon>Cinnamomum</taxon>
    </lineage>
</organism>
<protein>
    <submittedName>
        <fullName evidence="8">Transcription factor TCP8</fullName>
    </submittedName>
</protein>
<evidence type="ECO:0000256" key="3">
    <source>
        <dbReference type="ARBA" id="ARBA00023125"/>
    </source>
</evidence>
<evidence type="ECO:0000313" key="9">
    <source>
        <dbReference type="Proteomes" id="UP000283530"/>
    </source>
</evidence>
<dbReference type="Proteomes" id="UP000283530">
    <property type="component" value="Unassembled WGS sequence"/>
</dbReference>
<feature type="region of interest" description="Disordered" evidence="6">
    <location>
        <begin position="254"/>
        <end position="279"/>
    </location>
</feature>
<dbReference type="InterPro" id="IPR005333">
    <property type="entry name" value="Transcription_factor_TCP"/>
</dbReference>
<feature type="compositionally biased region" description="Low complexity" evidence="6">
    <location>
        <begin position="254"/>
        <end position="276"/>
    </location>
</feature>
<gene>
    <name evidence="8" type="ORF">CKAN_00051900</name>
</gene>
<feature type="region of interest" description="Disordered" evidence="6">
    <location>
        <begin position="406"/>
        <end position="437"/>
    </location>
</feature>
<dbReference type="OrthoDB" id="1923470at2759"/>
<evidence type="ECO:0000256" key="2">
    <source>
        <dbReference type="ARBA" id="ARBA00023015"/>
    </source>
</evidence>
<feature type="compositionally biased region" description="Low complexity" evidence="6">
    <location>
        <begin position="12"/>
        <end position="36"/>
    </location>
</feature>
<proteinExistence type="predicted"/>
<comment type="subcellular location">
    <subcellularLocation>
        <location evidence="1">Nucleus</location>
    </subcellularLocation>
</comment>
<dbReference type="InterPro" id="IPR017887">
    <property type="entry name" value="TF_TCP_subgr"/>
</dbReference>
<keyword evidence="5" id="KW-0539">Nucleus</keyword>
<feature type="region of interest" description="Disordered" evidence="6">
    <location>
        <begin position="1"/>
        <end position="44"/>
    </location>
</feature>
<name>A0A3S3LVE0_9MAGN</name>
<evidence type="ECO:0000313" key="8">
    <source>
        <dbReference type="EMBL" id="RWR72305.1"/>
    </source>
</evidence>
<feature type="region of interest" description="Disordered" evidence="6">
    <location>
        <begin position="76"/>
        <end position="103"/>
    </location>
</feature>
<evidence type="ECO:0000256" key="4">
    <source>
        <dbReference type="ARBA" id="ARBA00023163"/>
    </source>
</evidence>
<evidence type="ECO:0000256" key="5">
    <source>
        <dbReference type="ARBA" id="ARBA00023242"/>
    </source>
</evidence>
<dbReference type="PROSITE" id="PS51369">
    <property type="entry name" value="TCP"/>
    <property type="match status" value="1"/>
</dbReference>
<keyword evidence="3" id="KW-0238">DNA-binding</keyword>
<dbReference type="STRING" id="337451.A0A3S3LVE0"/>
<dbReference type="PANTHER" id="PTHR31072:SF105">
    <property type="entry name" value="TCP DOMAIN-CONTAINING PROTEIN"/>
    <property type="match status" value="1"/>
</dbReference>
<feature type="compositionally biased region" description="Polar residues" evidence="6">
    <location>
        <begin position="406"/>
        <end position="418"/>
    </location>
</feature>